<dbReference type="PANTHER" id="PTHR31874:SF10">
    <property type="entry name" value="PROTEIN CHLOROPLAST IMPORT APPARATUS 2"/>
    <property type="match status" value="1"/>
</dbReference>
<dbReference type="InterPro" id="IPR052453">
    <property type="entry name" value="CONSTANS-like_ZF"/>
</dbReference>
<accession>A0AAD8MX78</accession>
<feature type="compositionally biased region" description="Low complexity" evidence="1">
    <location>
        <begin position="24"/>
        <end position="41"/>
    </location>
</feature>
<gene>
    <name evidence="2" type="ORF">POM88_016577</name>
</gene>
<evidence type="ECO:0000313" key="3">
    <source>
        <dbReference type="Proteomes" id="UP001237642"/>
    </source>
</evidence>
<organism evidence="2 3">
    <name type="scientific">Heracleum sosnowskyi</name>
    <dbReference type="NCBI Taxonomy" id="360622"/>
    <lineage>
        <taxon>Eukaryota</taxon>
        <taxon>Viridiplantae</taxon>
        <taxon>Streptophyta</taxon>
        <taxon>Embryophyta</taxon>
        <taxon>Tracheophyta</taxon>
        <taxon>Spermatophyta</taxon>
        <taxon>Magnoliopsida</taxon>
        <taxon>eudicotyledons</taxon>
        <taxon>Gunneridae</taxon>
        <taxon>Pentapetalae</taxon>
        <taxon>asterids</taxon>
        <taxon>campanulids</taxon>
        <taxon>Apiales</taxon>
        <taxon>Apiaceae</taxon>
        <taxon>Apioideae</taxon>
        <taxon>apioid superclade</taxon>
        <taxon>Tordylieae</taxon>
        <taxon>Tordyliinae</taxon>
        <taxon>Heracleum</taxon>
    </lineage>
</organism>
<reference evidence="2" key="1">
    <citation type="submission" date="2023-02" db="EMBL/GenBank/DDBJ databases">
        <title>Genome of toxic invasive species Heracleum sosnowskyi carries increased number of genes despite the absence of recent whole-genome duplications.</title>
        <authorList>
            <person name="Schelkunov M."/>
            <person name="Shtratnikova V."/>
            <person name="Makarenko M."/>
            <person name="Klepikova A."/>
            <person name="Omelchenko D."/>
            <person name="Novikova G."/>
            <person name="Obukhova E."/>
            <person name="Bogdanov V."/>
            <person name="Penin A."/>
            <person name="Logacheva M."/>
        </authorList>
    </citation>
    <scope>NUCLEOTIDE SEQUENCE</scope>
    <source>
        <strain evidence="2">Hsosn_3</strain>
        <tissue evidence="2">Leaf</tissue>
    </source>
</reference>
<proteinExistence type="predicted"/>
<sequence>MSSCLSGGGRTYGFDLDIVKSTSTCSRTSSPSSTLSESSNSPVTILHRKPRTPRKRPNQTYNEAALLLSTAYPKIFPTKHLTKLCKSSKLYNSFVDEPQELLLPFPTIDNSGFLLHQPILEKPILGIVPKVVNSCERACQSDLYGNSLETCDGQQDDFDAESILDEEIEEGIDSIMGNLSVNNDIIDESSNATCVGYPLGLGFSGNLDCDFGMKRGGVRALRNVDESNWWSFPTVNVADITPKSKKPPSAAAQKKKKKVEKFVELKSLYSRKHNSVAAEEELPELIGGPRLKLNYDKVSEAWSDRGSPSDIYGRFVRWPNSHLEKQNPQGVRCMRTFFQRPIVLCSKFMLAAILLWGN</sequence>
<name>A0AAD8MX78_9APIA</name>
<evidence type="ECO:0000256" key="1">
    <source>
        <dbReference type="SAM" id="MobiDB-lite"/>
    </source>
</evidence>
<feature type="compositionally biased region" description="Basic residues" evidence="1">
    <location>
        <begin position="46"/>
        <end position="57"/>
    </location>
</feature>
<comment type="caution">
    <text evidence="2">The sequence shown here is derived from an EMBL/GenBank/DDBJ whole genome shotgun (WGS) entry which is preliminary data.</text>
</comment>
<dbReference type="AlphaFoldDB" id="A0AAD8MX78"/>
<dbReference type="GO" id="GO:0005634">
    <property type="term" value="C:nucleus"/>
    <property type="evidence" value="ECO:0007669"/>
    <property type="project" value="TreeGrafter"/>
</dbReference>
<dbReference type="PANTHER" id="PTHR31874">
    <property type="entry name" value="CCT MOTIF FAMILY PROTEIN, EXPRESSED"/>
    <property type="match status" value="1"/>
</dbReference>
<keyword evidence="3" id="KW-1185">Reference proteome</keyword>
<evidence type="ECO:0000313" key="2">
    <source>
        <dbReference type="EMBL" id="KAK1388399.1"/>
    </source>
</evidence>
<protein>
    <submittedName>
        <fullName evidence="2">Protein CHLOROPLAST IMPORT APPARATUS 2</fullName>
    </submittedName>
</protein>
<reference evidence="2" key="2">
    <citation type="submission" date="2023-05" db="EMBL/GenBank/DDBJ databases">
        <authorList>
            <person name="Schelkunov M.I."/>
        </authorList>
    </citation>
    <scope>NUCLEOTIDE SEQUENCE</scope>
    <source>
        <strain evidence="2">Hsosn_3</strain>
        <tissue evidence="2">Leaf</tissue>
    </source>
</reference>
<dbReference type="GO" id="GO:0006355">
    <property type="term" value="P:regulation of DNA-templated transcription"/>
    <property type="evidence" value="ECO:0007669"/>
    <property type="project" value="TreeGrafter"/>
</dbReference>
<dbReference type="Proteomes" id="UP001237642">
    <property type="component" value="Unassembled WGS sequence"/>
</dbReference>
<dbReference type="EMBL" id="JAUIZM010000004">
    <property type="protein sequence ID" value="KAK1388399.1"/>
    <property type="molecule type" value="Genomic_DNA"/>
</dbReference>
<feature type="region of interest" description="Disordered" evidence="1">
    <location>
        <begin position="24"/>
        <end position="59"/>
    </location>
</feature>